<keyword evidence="2" id="KW-0503">Monooxygenase</keyword>
<accession>A0A8J4EI70</accession>
<dbReference type="EMBL" id="BOPO01000002">
    <property type="protein sequence ID" value="GIL24921.1"/>
    <property type="molecule type" value="Genomic_DNA"/>
</dbReference>
<keyword evidence="2" id="KW-0408">Iron</keyword>
<dbReference type="InterPro" id="IPR001128">
    <property type="entry name" value="Cyt_P450"/>
</dbReference>
<dbReference type="PANTHER" id="PTHR46696">
    <property type="entry name" value="P450, PUTATIVE (EUROFUNG)-RELATED"/>
    <property type="match status" value="1"/>
</dbReference>
<dbReference type="Pfam" id="PF00067">
    <property type="entry name" value="p450"/>
    <property type="match status" value="2"/>
</dbReference>
<comment type="similarity">
    <text evidence="1 2">Belongs to the cytochrome P450 family.</text>
</comment>
<dbReference type="Proteomes" id="UP000614996">
    <property type="component" value="Unassembled WGS sequence"/>
</dbReference>
<evidence type="ECO:0000256" key="1">
    <source>
        <dbReference type="ARBA" id="ARBA00010617"/>
    </source>
</evidence>
<evidence type="ECO:0000256" key="3">
    <source>
        <dbReference type="SAM" id="MobiDB-lite"/>
    </source>
</evidence>
<reference evidence="5" key="1">
    <citation type="journal article" date="2021" name="Int. J. Syst. Evol. Microbiol.">
        <title>Actinocatenispora comari sp. nov., an endophytic actinomycete isolated from aerial parts of Comarum salesowianum.</title>
        <authorList>
            <person name="Oyunbileg N."/>
            <person name="Iizaka Y."/>
            <person name="Hamada M."/>
            <person name="Davaapurev B.O."/>
            <person name="Fukumoto A."/>
            <person name="Tsetseg B."/>
            <person name="Kato F."/>
            <person name="Tamura T."/>
            <person name="Batkhuu J."/>
            <person name="Anzai Y."/>
        </authorList>
    </citation>
    <scope>NUCLEOTIDE SEQUENCE [LARGE SCALE GENOMIC DNA]</scope>
    <source>
        <strain evidence="5">NUM-2625</strain>
    </source>
</reference>
<dbReference type="CDD" id="cd20625">
    <property type="entry name" value="CYP164-like"/>
    <property type="match status" value="1"/>
</dbReference>
<feature type="region of interest" description="Disordered" evidence="3">
    <location>
        <begin position="289"/>
        <end position="308"/>
    </location>
</feature>
<keyword evidence="2" id="KW-0479">Metal-binding</keyword>
<dbReference type="Gene3D" id="1.10.630.10">
    <property type="entry name" value="Cytochrome P450"/>
    <property type="match status" value="1"/>
</dbReference>
<evidence type="ECO:0000313" key="4">
    <source>
        <dbReference type="EMBL" id="GIL24921.1"/>
    </source>
</evidence>
<protein>
    <submittedName>
        <fullName evidence="4">Cytochrome P450</fullName>
    </submittedName>
</protein>
<keyword evidence="5" id="KW-1185">Reference proteome</keyword>
<keyword evidence="2" id="KW-0560">Oxidoreductase</keyword>
<comment type="caution">
    <text evidence="4">The sequence shown here is derived from an EMBL/GenBank/DDBJ whole genome shotgun (WGS) entry which is preliminary data.</text>
</comment>
<dbReference type="PRINTS" id="PR00359">
    <property type="entry name" value="BP450"/>
</dbReference>
<gene>
    <name evidence="4" type="ORF">NUM_01760</name>
</gene>
<sequence>MSQPEPQIPDGSAATASRGPSGAAATLVERLLAPAGRADPYPLYAEAHRLGPVARIADTLYLVTGYQAVDQLLRDPGFGLYTMATGQGGDGPLDLLNRSILRANPPDHPRMRSLIGKVFTRRRVAALAPQVERAVDDLLDELAAERGPVDFMDRFAFRLPVTVICALLGVEARDHARLRPLAADLTEVLELTGPTTPAAETAAKDLAGRFAGLVAARRAEPRDDLVSALVAVRDADDGRLSDAELLGNLILLLVAGFETTTSLLGSGLALLLDRPELLATLHAATSAAATAPSTGAATAPSAGAATEPGTGDAAVAGFVEEVLRYESPVQVLTRTALVDGRSVADQPVPRGADLIALVGAANRDPARYPDPDVFDPSRADVRPLSFGAGAHVCLGNSLARLEATVAFTQLVRRFPAIRAAGDPVRRDRLVLRGLQSLPVRLGAAG</sequence>
<dbReference type="GO" id="GO:0016705">
    <property type="term" value="F:oxidoreductase activity, acting on paired donors, with incorporation or reduction of molecular oxygen"/>
    <property type="evidence" value="ECO:0007669"/>
    <property type="project" value="InterPro"/>
</dbReference>
<dbReference type="PANTHER" id="PTHR46696:SF1">
    <property type="entry name" value="CYTOCHROME P450 YJIB-RELATED"/>
    <property type="match status" value="1"/>
</dbReference>
<dbReference type="PRINTS" id="PR00385">
    <property type="entry name" value="P450"/>
</dbReference>
<feature type="region of interest" description="Disordered" evidence="3">
    <location>
        <begin position="1"/>
        <end position="20"/>
    </location>
</feature>
<proteinExistence type="inferred from homology"/>
<evidence type="ECO:0000313" key="5">
    <source>
        <dbReference type="Proteomes" id="UP000614996"/>
    </source>
</evidence>
<dbReference type="PROSITE" id="PS00086">
    <property type="entry name" value="CYTOCHROME_P450"/>
    <property type="match status" value="1"/>
</dbReference>
<dbReference type="SUPFAM" id="SSF48264">
    <property type="entry name" value="Cytochrome P450"/>
    <property type="match status" value="1"/>
</dbReference>
<dbReference type="InterPro" id="IPR017972">
    <property type="entry name" value="Cyt_P450_CS"/>
</dbReference>
<name>A0A8J4EI70_9ACTN</name>
<dbReference type="GO" id="GO:0020037">
    <property type="term" value="F:heme binding"/>
    <property type="evidence" value="ECO:0007669"/>
    <property type="project" value="InterPro"/>
</dbReference>
<evidence type="ECO:0000256" key="2">
    <source>
        <dbReference type="RuleBase" id="RU000461"/>
    </source>
</evidence>
<dbReference type="GO" id="GO:0005506">
    <property type="term" value="F:iron ion binding"/>
    <property type="evidence" value="ECO:0007669"/>
    <property type="project" value="InterPro"/>
</dbReference>
<dbReference type="GO" id="GO:0004497">
    <property type="term" value="F:monooxygenase activity"/>
    <property type="evidence" value="ECO:0007669"/>
    <property type="project" value="UniProtKB-KW"/>
</dbReference>
<dbReference type="InterPro" id="IPR002397">
    <property type="entry name" value="Cyt_P450_B"/>
</dbReference>
<dbReference type="AlphaFoldDB" id="A0A8J4EI70"/>
<dbReference type="InterPro" id="IPR036396">
    <property type="entry name" value="Cyt_P450_sf"/>
</dbReference>
<organism evidence="4 5">
    <name type="scientific">Actinocatenispora comari</name>
    <dbReference type="NCBI Taxonomy" id="2807577"/>
    <lineage>
        <taxon>Bacteria</taxon>
        <taxon>Bacillati</taxon>
        <taxon>Actinomycetota</taxon>
        <taxon>Actinomycetes</taxon>
        <taxon>Micromonosporales</taxon>
        <taxon>Micromonosporaceae</taxon>
        <taxon>Actinocatenispora</taxon>
    </lineage>
</organism>
<keyword evidence="2" id="KW-0349">Heme</keyword>